<protein>
    <submittedName>
        <fullName evidence="1">Uncharacterized protein</fullName>
    </submittedName>
</protein>
<evidence type="ECO:0000313" key="2">
    <source>
        <dbReference type="Proteomes" id="UP000241818"/>
    </source>
</evidence>
<organism evidence="1 2">
    <name type="scientific">Amorphotheca resinae ATCC 22711</name>
    <dbReference type="NCBI Taxonomy" id="857342"/>
    <lineage>
        <taxon>Eukaryota</taxon>
        <taxon>Fungi</taxon>
        <taxon>Dikarya</taxon>
        <taxon>Ascomycota</taxon>
        <taxon>Pezizomycotina</taxon>
        <taxon>Leotiomycetes</taxon>
        <taxon>Helotiales</taxon>
        <taxon>Amorphothecaceae</taxon>
        <taxon>Amorphotheca</taxon>
    </lineage>
</organism>
<sequence length="121" mass="13078">MRRLLVGRAHPRGGALLGSHWASRGPVRCGCWVLTVLGSWEYGNWENLIVTRPDACTDQDDFVARRYGNIAGYVGVSIVPLFVVWTLHTLAVDAAEVTALQVATSCLARKGSRGDNGKGVL</sequence>
<name>A0A2T3B868_AMORE</name>
<accession>A0A2T3B868</accession>
<dbReference type="GeneID" id="36576726"/>
<gene>
    <name evidence="1" type="ORF">M430DRAFT_56879</name>
</gene>
<keyword evidence="2" id="KW-1185">Reference proteome</keyword>
<dbReference type="RefSeq" id="XP_024723077.1">
    <property type="nucleotide sequence ID" value="XM_024868645.1"/>
</dbReference>
<reference evidence="1 2" key="1">
    <citation type="journal article" date="2018" name="New Phytol.">
        <title>Comparative genomics and transcriptomics depict ericoid mycorrhizal fungi as versatile saprotrophs and plant mutualists.</title>
        <authorList>
            <person name="Martino E."/>
            <person name="Morin E."/>
            <person name="Grelet G.A."/>
            <person name="Kuo A."/>
            <person name="Kohler A."/>
            <person name="Daghino S."/>
            <person name="Barry K.W."/>
            <person name="Cichocki N."/>
            <person name="Clum A."/>
            <person name="Dockter R.B."/>
            <person name="Hainaut M."/>
            <person name="Kuo R.C."/>
            <person name="LaButti K."/>
            <person name="Lindahl B.D."/>
            <person name="Lindquist E.A."/>
            <person name="Lipzen A."/>
            <person name="Khouja H.R."/>
            <person name="Magnuson J."/>
            <person name="Murat C."/>
            <person name="Ohm R.A."/>
            <person name="Singer S.W."/>
            <person name="Spatafora J.W."/>
            <person name="Wang M."/>
            <person name="Veneault-Fourrey C."/>
            <person name="Henrissat B."/>
            <person name="Grigoriev I.V."/>
            <person name="Martin F.M."/>
            <person name="Perotto S."/>
        </authorList>
    </citation>
    <scope>NUCLEOTIDE SEQUENCE [LARGE SCALE GENOMIC DNA]</scope>
    <source>
        <strain evidence="1 2">ATCC 22711</strain>
    </source>
</reference>
<proteinExistence type="predicted"/>
<dbReference type="Proteomes" id="UP000241818">
    <property type="component" value="Unassembled WGS sequence"/>
</dbReference>
<dbReference type="EMBL" id="KZ679008">
    <property type="protein sequence ID" value="PSS23031.1"/>
    <property type="molecule type" value="Genomic_DNA"/>
</dbReference>
<dbReference type="InParanoid" id="A0A2T3B868"/>
<evidence type="ECO:0000313" key="1">
    <source>
        <dbReference type="EMBL" id="PSS23031.1"/>
    </source>
</evidence>
<dbReference type="AlphaFoldDB" id="A0A2T3B868"/>